<comment type="caution">
    <text evidence="4">The sequence shown here is derived from an EMBL/GenBank/DDBJ whole genome shotgun (WGS) entry which is preliminary data.</text>
</comment>
<evidence type="ECO:0000256" key="3">
    <source>
        <dbReference type="SAM" id="MobiDB-lite"/>
    </source>
</evidence>
<proteinExistence type="predicted"/>
<keyword evidence="1 2" id="KW-0238">DNA-binding</keyword>
<keyword evidence="5" id="KW-1185">Reference proteome</keyword>
<reference evidence="4 5" key="1">
    <citation type="submission" date="2013-12" db="EMBL/GenBank/DDBJ databases">
        <title>Genome and proteome characterization of Caldibacillus debilis GB1 derived from a cellulolytic aero-tolerant co-culture.</title>
        <authorList>
            <person name="Wushke S.T."/>
            <person name="Zhang X."/>
            <person name="Fristensky B."/>
            <person name="Wilkins J.A."/>
            <person name="Levin D.B."/>
            <person name="Sparling R."/>
        </authorList>
    </citation>
    <scope>NUCLEOTIDE SEQUENCE [LARGE SCALE GENOMIC DNA]</scope>
    <source>
        <strain evidence="4 5">GB1</strain>
    </source>
</reference>
<dbReference type="GO" id="GO:0003697">
    <property type="term" value="F:single-stranded DNA binding"/>
    <property type="evidence" value="ECO:0007669"/>
    <property type="project" value="InterPro"/>
</dbReference>
<dbReference type="Proteomes" id="UP000286235">
    <property type="component" value="Unassembled WGS sequence"/>
</dbReference>
<dbReference type="CDD" id="cd04496">
    <property type="entry name" value="SSB_OBF"/>
    <property type="match status" value="1"/>
</dbReference>
<protein>
    <submittedName>
        <fullName evidence="4">Single-stranded DNA-binding protein</fullName>
    </submittedName>
</protein>
<dbReference type="PROSITE" id="PS50935">
    <property type="entry name" value="SSB"/>
    <property type="match status" value="1"/>
</dbReference>
<name>A0A420VE02_9BACI</name>
<gene>
    <name evidence="4" type="ORF">Cdeb_01376</name>
</gene>
<organism evidence="4 5">
    <name type="scientific">Caldibacillus debilis GB1</name>
    <dbReference type="NCBI Taxonomy" id="1339248"/>
    <lineage>
        <taxon>Bacteria</taxon>
        <taxon>Bacillati</taxon>
        <taxon>Bacillota</taxon>
        <taxon>Bacilli</taxon>
        <taxon>Bacillales</taxon>
        <taxon>Bacillaceae</taxon>
        <taxon>Caldibacillus</taxon>
    </lineage>
</organism>
<dbReference type="EMBL" id="AZRV01000035">
    <property type="protein sequence ID" value="RKO61881.1"/>
    <property type="molecule type" value="Genomic_DNA"/>
</dbReference>
<dbReference type="InterPro" id="IPR012340">
    <property type="entry name" value="NA-bd_OB-fold"/>
</dbReference>
<evidence type="ECO:0000313" key="4">
    <source>
        <dbReference type="EMBL" id="RKO61881.1"/>
    </source>
</evidence>
<dbReference type="RefSeq" id="WP_120669380.1">
    <property type="nucleotide sequence ID" value="NZ_AZRV01000035.1"/>
</dbReference>
<dbReference type="Pfam" id="PF00436">
    <property type="entry name" value="SSB"/>
    <property type="match status" value="1"/>
</dbReference>
<feature type="region of interest" description="Disordered" evidence="3">
    <location>
        <begin position="134"/>
        <end position="160"/>
    </location>
</feature>
<evidence type="ECO:0000256" key="2">
    <source>
        <dbReference type="PROSITE-ProRule" id="PRU00252"/>
    </source>
</evidence>
<evidence type="ECO:0000313" key="5">
    <source>
        <dbReference type="Proteomes" id="UP000286235"/>
    </source>
</evidence>
<evidence type="ECO:0000256" key="1">
    <source>
        <dbReference type="ARBA" id="ARBA00023125"/>
    </source>
</evidence>
<dbReference type="SUPFAM" id="SSF50249">
    <property type="entry name" value="Nucleic acid-binding proteins"/>
    <property type="match status" value="1"/>
</dbReference>
<feature type="compositionally biased region" description="Acidic residues" evidence="3">
    <location>
        <begin position="149"/>
        <end position="160"/>
    </location>
</feature>
<dbReference type="AlphaFoldDB" id="A0A420VE02"/>
<dbReference type="Gene3D" id="2.40.50.140">
    <property type="entry name" value="Nucleic acid-binding proteins"/>
    <property type="match status" value="1"/>
</dbReference>
<dbReference type="InterPro" id="IPR000424">
    <property type="entry name" value="Primosome_PriB/ssb"/>
</dbReference>
<sequence length="160" mass="17433">MAQERKSYSFVDFRRTEGGAPFGAVIANTTRDVDLRYTKSGKAVARVGVALNNVSKHINFVLGTNFPENAETLFVELTAWERTAEMLASANIPKGSLVAVTGLLGIEEYDGKNGKQKRLTLTVSRFRVIYRKGNGSSGTTGKGTTTEPEPLDIDDDDLPF</sequence>
<accession>A0A420VE02</accession>